<evidence type="ECO:0000313" key="4">
    <source>
        <dbReference type="EMBL" id="TVS92483.1"/>
    </source>
</evidence>
<reference evidence="4 5" key="1">
    <citation type="submission" date="2019-07" db="EMBL/GenBank/DDBJ databases">
        <title>New Mycobacterium species.</title>
        <authorList>
            <person name="Tortoli E."/>
            <person name="Ghielmetti G."/>
            <person name="Friedel U."/>
            <person name="Trovato A."/>
        </authorList>
    </citation>
    <scope>NUCLEOTIDE SEQUENCE [LARGE SCALE GENOMIC DNA]</scope>
    <source>
        <strain evidence="4 5">16-83</strain>
    </source>
</reference>
<dbReference type="AlphaFoldDB" id="A0A557Y1L9"/>
<dbReference type="GO" id="GO:0000976">
    <property type="term" value="F:transcription cis-regulatory region binding"/>
    <property type="evidence" value="ECO:0007669"/>
    <property type="project" value="TreeGrafter"/>
</dbReference>
<evidence type="ECO:0000256" key="1">
    <source>
        <dbReference type="ARBA" id="ARBA00023125"/>
    </source>
</evidence>
<accession>A0A557Y1L9</accession>
<dbReference type="EMBL" id="VMQU01000001">
    <property type="protein sequence ID" value="TVS92483.1"/>
    <property type="molecule type" value="Genomic_DNA"/>
</dbReference>
<dbReference type="InterPro" id="IPR050109">
    <property type="entry name" value="HTH-type_TetR-like_transc_reg"/>
</dbReference>
<dbReference type="InterPro" id="IPR009057">
    <property type="entry name" value="Homeodomain-like_sf"/>
</dbReference>
<dbReference type="InterPro" id="IPR001647">
    <property type="entry name" value="HTH_TetR"/>
</dbReference>
<comment type="caution">
    <text evidence="4">The sequence shown here is derived from an EMBL/GenBank/DDBJ whole genome shotgun (WGS) entry which is preliminary data.</text>
</comment>
<keyword evidence="1 2" id="KW-0238">DNA-binding</keyword>
<sequence>MTRVSHSPKGAPTVTSALTAAAAGHAVPDPPAGADPFRLRLLEGLATSIDERGYRASTVADIVRNARTSKRTFYDRFTSKEACFLELLQADNERLGHGIAAAVDPEADWHLQIRQAVEAYAGHIESRPALTLSWIRELPSLGAIARPVQRRGIHLLSDLLIDLSASPGFRRADLPPLTGSLAVILLGGLRELTALTMEDGRAVREIVEPAVDASIALLGPRG</sequence>
<dbReference type="GO" id="GO:0003700">
    <property type="term" value="F:DNA-binding transcription factor activity"/>
    <property type="evidence" value="ECO:0007669"/>
    <property type="project" value="TreeGrafter"/>
</dbReference>
<dbReference type="Proteomes" id="UP000320513">
    <property type="component" value="Unassembled WGS sequence"/>
</dbReference>
<dbReference type="PANTHER" id="PTHR30055:SF187">
    <property type="entry name" value="TRANSCRIPTIONAL REGULATORY PROTEIN"/>
    <property type="match status" value="1"/>
</dbReference>
<proteinExistence type="predicted"/>
<dbReference type="SUPFAM" id="SSF46689">
    <property type="entry name" value="Homeodomain-like"/>
    <property type="match status" value="1"/>
</dbReference>
<protein>
    <submittedName>
        <fullName evidence="4">TetR/AcrR family transcriptional regulator</fullName>
    </submittedName>
</protein>
<dbReference type="Pfam" id="PF00440">
    <property type="entry name" value="TetR_N"/>
    <property type="match status" value="1"/>
</dbReference>
<evidence type="ECO:0000256" key="2">
    <source>
        <dbReference type="PROSITE-ProRule" id="PRU00335"/>
    </source>
</evidence>
<dbReference type="OrthoDB" id="5242485at2"/>
<dbReference type="PANTHER" id="PTHR30055">
    <property type="entry name" value="HTH-TYPE TRANSCRIPTIONAL REGULATOR RUTR"/>
    <property type="match status" value="1"/>
</dbReference>
<gene>
    <name evidence="4" type="ORF">FPZ47_00275</name>
</gene>
<dbReference type="PROSITE" id="PS50977">
    <property type="entry name" value="HTH_TETR_2"/>
    <property type="match status" value="1"/>
</dbReference>
<dbReference type="Gene3D" id="1.10.357.10">
    <property type="entry name" value="Tetracycline Repressor, domain 2"/>
    <property type="match status" value="1"/>
</dbReference>
<feature type="DNA-binding region" description="H-T-H motif" evidence="2">
    <location>
        <begin position="58"/>
        <end position="77"/>
    </location>
</feature>
<evidence type="ECO:0000259" key="3">
    <source>
        <dbReference type="PROSITE" id="PS50977"/>
    </source>
</evidence>
<evidence type="ECO:0000313" key="5">
    <source>
        <dbReference type="Proteomes" id="UP000320513"/>
    </source>
</evidence>
<organism evidence="4 5">
    <name type="scientific">Mycobacterium helveticum</name>
    <dbReference type="NCBI Taxonomy" id="2592811"/>
    <lineage>
        <taxon>Bacteria</taxon>
        <taxon>Bacillati</taxon>
        <taxon>Actinomycetota</taxon>
        <taxon>Actinomycetes</taxon>
        <taxon>Mycobacteriales</taxon>
        <taxon>Mycobacteriaceae</taxon>
        <taxon>Mycobacterium</taxon>
    </lineage>
</organism>
<keyword evidence="5" id="KW-1185">Reference proteome</keyword>
<feature type="domain" description="HTH tetR-type" evidence="3">
    <location>
        <begin position="35"/>
        <end position="95"/>
    </location>
</feature>
<name>A0A557Y1L9_9MYCO</name>